<sequence length="621" mass="68806">MWVFVWLLATLRSLCHGFEGIATSRRDVLNKHGLNPAAGEGSSFPLPKTTVFVASSSDLSHVPDHCRASNGAGAASMRLDGTSPSDEWSAPGLSSPVELYNCNIRYDVRSALTYDPVTERYLDAGELKLDKKKRLRGGKRKSIIRKCRQSLHKNFVPEGVTPSYYRFMRWRILQRFMNANVHVIGTQSLLMGLRGMQRSTVVSAAAKGGAALGAVAATNWVLKDTLGKLVRMAWASKMGRKFDSDAKRWRYRACFIYALGNGLEVSTYLHPRFFLVLAMLANSCKQVSMLTSSATRNALYNSFRRMDDDVDTVGTGSNSTLKSSINGGRRRGVVENIGDITAKGEAQIAVVDLLGIASGICLSRAIGVSVQNVLTVWSVLQLGEIYCMYHEIRSIVYQTLNFERMYTVLGRLLPVDDESGSANGESCCCDRIPTPDQIAAEEKVFLPPDHLGRKEIAFGSAGRSVLSPGELDVLIRDVFRGERFFLAVGADEKNKRGLSARFRQMLRQKKGLSGLDPQEQCHIVLHAEADNLDILKSCLALCVLRQRLVGKFDGGDNFENIRTRDCIADLRYAKANSDVIFPQLLDQLTRQGWRPPLRSMLGRVSARAEWTIAIDYDNTDS</sequence>
<gene>
    <name evidence="4" type="ORF">THAOC_16128</name>
</gene>
<keyword evidence="5" id="KW-1185">Reference proteome</keyword>
<dbReference type="AlphaFoldDB" id="K0SQE7"/>
<keyword evidence="2" id="KW-0732">Signal</keyword>
<reference evidence="4 5" key="1">
    <citation type="journal article" date="2012" name="Genome Biol.">
        <title>Genome and low-iron response of an oceanic diatom adapted to chronic iron limitation.</title>
        <authorList>
            <person name="Lommer M."/>
            <person name="Specht M."/>
            <person name="Roy A.S."/>
            <person name="Kraemer L."/>
            <person name="Andreson R."/>
            <person name="Gutowska M.A."/>
            <person name="Wolf J."/>
            <person name="Bergner S.V."/>
            <person name="Schilhabel M.B."/>
            <person name="Klostermeier U.C."/>
            <person name="Beiko R.G."/>
            <person name="Rosenstiel P."/>
            <person name="Hippler M."/>
            <person name="Laroche J."/>
        </authorList>
    </citation>
    <scope>NUCLEOTIDE SEQUENCE [LARGE SCALE GENOMIC DNA]</scope>
    <source>
        <strain evidence="4 5">CCMP1005</strain>
    </source>
</reference>
<evidence type="ECO:0000256" key="2">
    <source>
        <dbReference type="SAM" id="SignalP"/>
    </source>
</evidence>
<dbReference type="PANTHER" id="PTHR12770:SF20">
    <property type="entry name" value="PROTEIN ROOT UVB SENSITIVE 6"/>
    <property type="match status" value="1"/>
</dbReference>
<dbReference type="InterPro" id="IPR054549">
    <property type="entry name" value="UVB_sens_RUS_dom"/>
</dbReference>
<evidence type="ECO:0000313" key="5">
    <source>
        <dbReference type="Proteomes" id="UP000266841"/>
    </source>
</evidence>
<dbReference type="InterPro" id="IPR006968">
    <property type="entry name" value="RUS_fam"/>
</dbReference>
<protein>
    <recommendedName>
        <fullName evidence="3">Protein root UVB sensitive/RUS domain-containing protein</fullName>
    </recommendedName>
</protein>
<dbReference type="eggNOG" id="KOG4249">
    <property type="taxonomic scope" value="Eukaryota"/>
</dbReference>
<dbReference type="PANTHER" id="PTHR12770">
    <property type="entry name" value="RUS1 FAMILY PROTEIN C16ORF58"/>
    <property type="match status" value="1"/>
</dbReference>
<feature type="chain" id="PRO_5005686787" description="Protein root UVB sensitive/RUS domain-containing protein" evidence="2">
    <location>
        <begin position="18"/>
        <end position="621"/>
    </location>
</feature>
<evidence type="ECO:0000256" key="1">
    <source>
        <dbReference type="ARBA" id="ARBA00007558"/>
    </source>
</evidence>
<feature type="domain" description="Protein root UVB sensitive/RUS" evidence="3">
    <location>
        <begin position="145"/>
        <end position="412"/>
    </location>
</feature>
<proteinExistence type="inferred from homology"/>
<evidence type="ECO:0000259" key="3">
    <source>
        <dbReference type="Pfam" id="PF04884"/>
    </source>
</evidence>
<dbReference type="Pfam" id="PF04884">
    <property type="entry name" value="UVB_sens_prot"/>
    <property type="match status" value="1"/>
</dbReference>
<organism evidence="4 5">
    <name type="scientific">Thalassiosira oceanica</name>
    <name type="common">Marine diatom</name>
    <dbReference type="NCBI Taxonomy" id="159749"/>
    <lineage>
        <taxon>Eukaryota</taxon>
        <taxon>Sar</taxon>
        <taxon>Stramenopiles</taxon>
        <taxon>Ochrophyta</taxon>
        <taxon>Bacillariophyta</taxon>
        <taxon>Coscinodiscophyceae</taxon>
        <taxon>Thalassiosirophycidae</taxon>
        <taxon>Thalassiosirales</taxon>
        <taxon>Thalassiosiraceae</taxon>
        <taxon>Thalassiosira</taxon>
    </lineage>
</organism>
<dbReference type="OMA" id="WRILQRF"/>
<evidence type="ECO:0000313" key="4">
    <source>
        <dbReference type="EMBL" id="EJK63231.1"/>
    </source>
</evidence>
<dbReference type="OrthoDB" id="364779at2759"/>
<dbReference type="EMBL" id="AGNL01018372">
    <property type="protein sequence ID" value="EJK63231.1"/>
    <property type="molecule type" value="Genomic_DNA"/>
</dbReference>
<comment type="similarity">
    <text evidence="1">Belongs to the RUS1 family.</text>
</comment>
<name>K0SQE7_THAOC</name>
<feature type="signal peptide" evidence="2">
    <location>
        <begin position="1"/>
        <end position="17"/>
    </location>
</feature>
<dbReference type="Proteomes" id="UP000266841">
    <property type="component" value="Unassembled WGS sequence"/>
</dbReference>
<accession>K0SQE7</accession>
<comment type="caution">
    <text evidence="4">The sequence shown here is derived from an EMBL/GenBank/DDBJ whole genome shotgun (WGS) entry which is preliminary data.</text>
</comment>